<keyword evidence="1" id="KW-0505">Motor protein</keyword>
<accession>W9QR36</accession>
<dbReference type="PROSITE" id="PS50067">
    <property type="entry name" value="KINESIN_MOTOR_2"/>
    <property type="match status" value="1"/>
</dbReference>
<reference evidence="7" key="1">
    <citation type="submission" date="2013-01" db="EMBL/GenBank/DDBJ databases">
        <title>Draft Genome Sequence of a Mulberry Tree, Morus notabilis C.K. Schneid.</title>
        <authorList>
            <person name="He N."/>
            <person name="Zhao S."/>
        </authorList>
    </citation>
    <scope>NUCLEOTIDE SEQUENCE</scope>
</reference>
<dbReference type="eggNOG" id="KOG0017">
    <property type="taxonomic scope" value="Eukaryota"/>
</dbReference>
<evidence type="ECO:0000256" key="1">
    <source>
        <dbReference type="ARBA" id="ARBA00023175"/>
    </source>
</evidence>
<feature type="region of interest" description="Disordered" evidence="4">
    <location>
        <begin position="861"/>
        <end position="898"/>
    </location>
</feature>
<dbReference type="Pfam" id="PF00225">
    <property type="entry name" value="Kinesin"/>
    <property type="match status" value="1"/>
</dbReference>
<dbReference type="InterPro" id="IPR001752">
    <property type="entry name" value="Kinesin_motor_dom"/>
</dbReference>
<sequence>MEITELSPGKPPVVCKWILIVKYKEDGSIDRFKAQLVAKGFTQSYGIDYEETFALVAKLNTEINILKDLLAKEFEIKAVGSLKYFLGMEIARSKAGILVSQRKCVMDLLKETRMLRCKPTDTPMDSTTKLGTKEESAPVDKGRYQRLVGKLIYLSHTRPDIGFSISMVSQFMNNPNEEHIEAVYRILRSSAEAEFRAMAHGICEEMWLRRLLKELRIMIEEPMKMFCDNQSAISIAKNPVHHDRTKHVEIDRHFIKEKIEGGVIKLLHLPTCLQTAGILTKALPRKNFEDLSSKLGLSIVISKLTDGRATHIPYRDSKLTRLLQSSLSGHGRVSLICTVTPSSSNSEETHNTLKFAHRAKHIEIQAAQNKIIDEKSLIKKYQNEIRSLKEELDQLKRGIVTVPQLKDIGDEDIVVLKQKLEDGQVKLQSRLEQEEEAKAALLGRIQRLTKLILVSTKATQSSRISQRPGPRRRHSFGEEELAYLPHKRRDLIVDDENIELYVPIEGNAESTDDTLKEKKTRKHGLLNWLKLRKRDNGMGTLTSTSDKSSGVKSVSTPSTPQAENFHSEPRHSHSLPMESLMSADHLSGARDDREDQDNLFDEETPLTSIKSIDQIELLREQQKILSGEVALHSSALKRLSEEAARNPQKDHMNEEIRKLKDEIKAKNEQIALVEKQIEDSTIPSHKKMDSLDMSQSIAELKAQLNENSFELEVKTADNRVIQEQLNQKIYECEALQETVASLKQHLSEALEQRNFSPVVSHPQNSIETKSLSGEFCADNGNSATKDNNNILLLRAKETEIEELKQKFAELTLTKEQLEVRNQKLAEESSYAKGLASAAAVELKALSEEVAKLMNHNEKLTAELAASKNSPTQRRSGGMVRNGRRDGPNKRNDQGGNVSEIKRELAMSRERELSYEAALAEKDQREAELQRKVEETKQREAYLENELANMWVLVAKLKKAQGTESDVSESTTETRKSDGFGL</sequence>
<feature type="compositionally biased region" description="Basic and acidic residues" evidence="4">
    <location>
        <begin position="882"/>
        <end position="892"/>
    </location>
</feature>
<dbReference type="PANTHER" id="PTHR47968">
    <property type="entry name" value="CENTROMERE PROTEIN E"/>
    <property type="match status" value="1"/>
</dbReference>
<dbReference type="SMART" id="SM00129">
    <property type="entry name" value="KISc"/>
    <property type="match status" value="1"/>
</dbReference>
<dbReference type="eggNOG" id="KOG0242">
    <property type="taxonomic scope" value="Eukaryota"/>
</dbReference>
<dbReference type="GO" id="GO:0007018">
    <property type="term" value="P:microtubule-based movement"/>
    <property type="evidence" value="ECO:0007669"/>
    <property type="project" value="InterPro"/>
</dbReference>
<dbReference type="PANTHER" id="PTHR47968:SF9">
    <property type="entry name" value="KINESIN-LIKE PROTEIN KIN-7K, CHLOROPLASTIC ISOFORM X1"/>
    <property type="match status" value="1"/>
</dbReference>
<keyword evidence="7" id="KW-1185">Reference proteome</keyword>
<dbReference type="GO" id="GO:0005524">
    <property type="term" value="F:ATP binding"/>
    <property type="evidence" value="ECO:0007669"/>
    <property type="project" value="InterPro"/>
</dbReference>
<dbReference type="Gene3D" id="1.20.58.1980">
    <property type="match status" value="1"/>
</dbReference>
<dbReference type="InterPro" id="IPR043502">
    <property type="entry name" value="DNA/RNA_pol_sf"/>
</dbReference>
<evidence type="ECO:0000256" key="2">
    <source>
        <dbReference type="PROSITE-ProRule" id="PRU00283"/>
    </source>
</evidence>
<dbReference type="Proteomes" id="UP000030645">
    <property type="component" value="Unassembled WGS sequence"/>
</dbReference>
<evidence type="ECO:0000313" key="6">
    <source>
        <dbReference type="EMBL" id="EXB51319.1"/>
    </source>
</evidence>
<feature type="compositionally biased region" description="Polar residues" evidence="4">
    <location>
        <begin position="539"/>
        <end position="564"/>
    </location>
</feature>
<feature type="coiled-coil region" evidence="3">
    <location>
        <begin position="914"/>
        <end position="945"/>
    </location>
</feature>
<gene>
    <name evidence="6" type="ORF">L484_004588</name>
</gene>
<comment type="similarity">
    <text evidence="2">Belongs to the TRAFAC class myosin-kinesin ATPase superfamily. Kinesin family.</text>
</comment>
<evidence type="ECO:0000256" key="3">
    <source>
        <dbReference type="SAM" id="Coils"/>
    </source>
</evidence>
<dbReference type="CDD" id="cd09272">
    <property type="entry name" value="RNase_HI_RT_Ty1"/>
    <property type="match status" value="1"/>
</dbReference>
<dbReference type="SUPFAM" id="SSF56672">
    <property type="entry name" value="DNA/RNA polymerases"/>
    <property type="match status" value="1"/>
</dbReference>
<proteinExistence type="inferred from homology"/>
<feature type="coiled-coil region" evidence="3">
    <location>
        <begin position="364"/>
        <end position="451"/>
    </location>
</feature>
<dbReference type="GO" id="GO:0003777">
    <property type="term" value="F:microtubule motor activity"/>
    <property type="evidence" value="ECO:0007669"/>
    <property type="project" value="InterPro"/>
</dbReference>
<dbReference type="STRING" id="981085.W9QR36"/>
<comment type="caution">
    <text evidence="2">Lacks conserved residue(s) required for the propagation of feature annotation.</text>
</comment>
<evidence type="ECO:0000313" key="7">
    <source>
        <dbReference type="Proteomes" id="UP000030645"/>
    </source>
</evidence>
<dbReference type="EMBL" id="KE344037">
    <property type="protein sequence ID" value="EXB51319.1"/>
    <property type="molecule type" value="Genomic_DNA"/>
</dbReference>
<dbReference type="InterPro" id="IPR027640">
    <property type="entry name" value="Kinesin-like_fam"/>
</dbReference>
<feature type="domain" description="Kinesin motor" evidence="5">
    <location>
        <begin position="293"/>
        <end position="362"/>
    </location>
</feature>
<protein>
    <submittedName>
        <fullName evidence="6">Kinesin-related protein 11</fullName>
    </submittedName>
</protein>
<dbReference type="GO" id="GO:0008017">
    <property type="term" value="F:microtubule binding"/>
    <property type="evidence" value="ECO:0007669"/>
    <property type="project" value="InterPro"/>
</dbReference>
<evidence type="ECO:0000259" key="5">
    <source>
        <dbReference type="PROSITE" id="PS50067"/>
    </source>
</evidence>
<name>W9QR36_9ROSA</name>
<evidence type="ECO:0000256" key="4">
    <source>
        <dbReference type="SAM" id="MobiDB-lite"/>
    </source>
</evidence>
<dbReference type="AlphaFoldDB" id="W9QR36"/>
<keyword evidence="3" id="KW-0175">Coiled coil</keyword>
<feature type="coiled-coil region" evidence="3">
    <location>
        <begin position="649"/>
        <end position="676"/>
    </location>
</feature>
<feature type="compositionally biased region" description="Basic and acidic residues" evidence="4">
    <location>
        <begin position="971"/>
        <end position="981"/>
    </location>
</feature>
<organism evidence="6 7">
    <name type="scientific">Morus notabilis</name>
    <dbReference type="NCBI Taxonomy" id="981085"/>
    <lineage>
        <taxon>Eukaryota</taxon>
        <taxon>Viridiplantae</taxon>
        <taxon>Streptophyta</taxon>
        <taxon>Embryophyta</taxon>
        <taxon>Tracheophyta</taxon>
        <taxon>Spermatophyta</taxon>
        <taxon>Magnoliopsida</taxon>
        <taxon>eudicotyledons</taxon>
        <taxon>Gunneridae</taxon>
        <taxon>Pentapetalae</taxon>
        <taxon>rosids</taxon>
        <taxon>fabids</taxon>
        <taxon>Rosales</taxon>
        <taxon>Moraceae</taxon>
        <taxon>Moreae</taxon>
        <taxon>Morus</taxon>
    </lineage>
</organism>
<dbReference type="SUPFAM" id="SSF52540">
    <property type="entry name" value="P-loop containing nucleoside triphosphate hydrolases"/>
    <property type="match status" value="1"/>
</dbReference>
<feature type="region of interest" description="Disordered" evidence="4">
    <location>
        <begin position="958"/>
        <end position="981"/>
    </location>
</feature>
<feature type="region of interest" description="Disordered" evidence="4">
    <location>
        <begin position="537"/>
        <end position="576"/>
    </location>
</feature>
<dbReference type="InterPro" id="IPR027417">
    <property type="entry name" value="P-loop_NTPase"/>
</dbReference>